<keyword evidence="6" id="KW-1185">Reference proteome</keyword>
<dbReference type="Pfam" id="PF08362">
    <property type="entry name" value="TetR_C_3"/>
    <property type="match status" value="1"/>
</dbReference>
<feature type="region of interest" description="Disordered" evidence="3">
    <location>
        <begin position="1"/>
        <end position="36"/>
    </location>
</feature>
<feature type="domain" description="HTH tetR-type" evidence="4">
    <location>
        <begin position="41"/>
        <end position="101"/>
    </location>
</feature>
<dbReference type="InterPro" id="IPR001647">
    <property type="entry name" value="HTH_TetR"/>
</dbReference>
<dbReference type="Gene3D" id="1.10.357.10">
    <property type="entry name" value="Tetracycline Repressor, domain 2"/>
    <property type="match status" value="1"/>
</dbReference>
<dbReference type="InterPro" id="IPR050109">
    <property type="entry name" value="HTH-type_TetR-like_transc_reg"/>
</dbReference>
<protein>
    <submittedName>
        <fullName evidence="5">HTH-type transcriptional regulator RutR</fullName>
    </submittedName>
</protein>
<dbReference type="InterPro" id="IPR009057">
    <property type="entry name" value="Homeodomain-like_sf"/>
</dbReference>
<dbReference type="RefSeq" id="WP_378799490.1">
    <property type="nucleotide sequence ID" value="NZ_JBHUER010000007.1"/>
</dbReference>
<name>A0ABW4K796_9HYPH</name>
<dbReference type="SUPFAM" id="SSF46689">
    <property type="entry name" value="Homeodomain-like"/>
    <property type="match status" value="1"/>
</dbReference>
<evidence type="ECO:0000256" key="2">
    <source>
        <dbReference type="PROSITE-ProRule" id="PRU00335"/>
    </source>
</evidence>
<dbReference type="Pfam" id="PF00440">
    <property type="entry name" value="TetR_N"/>
    <property type="match status" value="1"/>
</dbReference>
<dbReference type="PROSITE" id="PS50977">
    <property type="entry name" value="HTH_TETR_2"/>
    <property type="match status" value="1"/>
</dbReference>
<comment type="caution">
    <text evidence="5">The sequence shown here is derived from an EMBL/GenBank/DDBJ whole genome shotgun (WGS) entry which is preliminary data.</text>
</comment>
<dbReference type="Proteomes" id="UP001597308">
    <property type="component" value="Unassembled WGS sequence"/>
</dbReference>
<dbReference type="SUPFAM" id="SSF48498">
    <property type="entry name" value="Tetracyclin repressor-like, C-terminal domain"/>
    <property type="match status" value="1"/>
</dbReference>
<feature type="compositionally biased region" description="Polar residues" evidence="3">
    <location>
        <begin position="1"/>
        <end position="10"/>
    </location>
</feature>
<dbReference type="InterPro" id="IPR013573">
    <property type="entry name" value="Tscrpt_reg_YcdC_C"/>
</dbReference>
<gene>
    <name evidence="5" type="primary">rutR</name>
    <name evidence="5" type="ORF">ACFSCV_10235</name>
</gene>
<dbReference type="PRINTS" id="PR00455">
    <property type="entry name" value="HTHTETR"/>
</dbReference>
<reference evidence="6" key="1">
    <citation type="journal article" date="2019" name="Int. J. Syst. Evol. Microbiol.">
        <title>The Global Catalogue of Microorganisms (GCM) 10K type strain sequencing project: providing services to taxonomists for standard genome sequencing and annotation.</title>
        <authorList>
            <consortium name="The Broad Institute Genomics Platform"/>
            <consortium name="The Broad Institute Genome Sequencing Center for Infectious Disease"/>
            <person name="Wu L."/>
            <person name="Ma J."/>
        </authorList>
    </citation>
    <scope>NUCLEOTIDE SEQUENCE [LARGE SCALE GENOMIC DNA]</scope>
    <source>
        <strain evidence="6">KCTC 23707</strain>
    </source>
</reference>
<dbReference type="NCBIfam" id="NF011584">
    <property type="entry name" value="PRK15008.1"/>
    <property type="match status" value="1"/>
</dbReference>
<sequence>MTSENANSKPSPARRLKPRAEIIDNESAAGPETSRQQRRFLARKAVILDAALSLFSQSGLHGVSTEQIAEAADVSKTNLFYYFSSKEEIYVGVLKRLLSDWLAPLDALDPEADPIQAIGDYVRLKMEMSRADPRSSRLFCLEIVQGAPMIGDELRTSLKTLVDRKAAVIRRWSEDGKIASVDPHHLIYAIWATTQHYADFSAQIAAISGRTLDDELFFREATENVLRVILGALSTGVEAKPSKGAA</sequence>
<dbReference type="Gene3D" id="1.10.10.60">
    <property type="entry name" value="Homeodomain-like"/>
    <property type="match status" value="1"/>
</dbReference>
<dbReference type="PANTHER" id="PTHR30055:SF196">
    <property type="entry name" value="HTH-TYPE TRANSCRIPTIONAL REGULATOR RUTR"/>
    <property type="match status" value="1"/>
</dbReference>
<organism evidence="5 6">
    <name type="scientific">Methylopila henanensis</name>
    <dbReference type="NCBI Taxonomy" id="873516"/>
    <lineage>
        <taxon>Bacteria</taxon>
        <taxon>Pseudomonadati</taxon>
        <taxon>Pseudomonadota</taxon>
        <taxon>Alphaproteobacteria</taxon>
        <taxon>Hyphomicrobiales</taxon>
        <taxon>Methylopilaceae</taxon>
        <taxon>Methylopila</taxon>
    </lineage>
</organism>
<feature type="DNA-binding region" description="H-T-H motif" evidence="2">
    <location>
        <begin position="64"/>
        <end position="83"/>
    </location>
</feature>
<evidence type="ECO:0000259" key="4">
    <source>
        <dbReference type="PROSITE" id="PS50977"/>
    </source>
</evidence>
<dbReference type="InterPro" id="IPR036271">
    <property type="entry name" value="Tet_transcr_reg_TetR-rel_C_sf"/>
</dbReference>
<accession>A0ABW4K796</accession>
<evidence type="ECO:0000313" key="6">
    <source>
        <dbReference type="Proteomes" id="UP001597308"/>
    </source>
</evidence>
<dbReference type="PROSITE" id="PS01081">
    <property type="entry name" value="HTH_TETR_1"/>
    <property type="match status" value="1"/>
</dbReference>
<dbReference type="PANTHER" id="PTHR30055">
    <property type="entry name" value="HTH-TYPE TRANSCRIPTIONAL REGULATOR RUTR"/>
    <property type="match status" value="1"/>
</dbReference>
<evidence type="ECO:0000256" key="1">
    <source>
        <dbReference type="ARBA" id="ARBA00023125"/>
    </source>
</evidence>
<evidence type="ECO:0000313" key="5">
    <source>
        <dbReference type="EMBL" id="MFD1703381.1"/>
    </source>
</evidence>
<dbReference type="EMBL" id="JBHUER010000007">
    <property type="protein sequence ID" value="MFD1703381.1"/>
    <property type="molecule type" value="Genomic_DNA"/>
</dbReference>
<dbReference type="InterPro" id="IPR023772">
    <property type="entry name" value="DNA-bd_HTH_TetR-type_CS"/>
</dbReference>
<evidence type="ECO:0000256" key="3">
    <source>
        <dbReference type="SAM" id="MobiDB-lite"/>
    </source>
</evidence>
<proteinExistence type="predicted"/>
<keyword evidence="1 2" id="KW-0238">DNA-binding</keyword>